<reference evidence="2 3" key="1">
    <citation type="journal article" date="2009" name="Proc. Natl. Acad. Sci. U.S.A.">
        <title>The genomic basis of trophic strategy in marine bacteria.</title>
        <authorList>
            <person name="Lauro F.M."/>
            <person name="McDougald D."/>
            <person name="Thomas T."/>
            <person name="Williams T.J."/>
            <person name="Egan S."/>
            <person name="Rice S."/>
            <person name="DeMaere M.Z."/>
            <person name="Ting L."/>
            <person name="Ertan H."/>
            <person name="Johnson J."/>
            <person name="Ferriera S."/>
            <person name="Lapidus A."/>
            <person name="Anderson I."/>
            <person name="Kyrpides N."/>
            <person name="Munk A.C."/>
            <person name="Detter C."/>
            <person name="Han C.S."/>
            <person name="Brown M.V."/>
            <person name="Robb F.T."/>
            <person name="Kjelleberg S."/>
            <person name="Cavicchioli R."/>
        </authorList>
    </citation>
    <scope>NUCLEOTIDE SEQUENCE [LARGE SCALE GENOMIC DNA]</scope>
    <source>
        <strain evidence="2 3">S14</strain>
    </source>
</reference>
<dbReference type="AlphaFoldDB" id="Q1ZSZ9"/>
<dbReference type="Proteomes" id="UP000001603">
    <property type="component" value="Unassembled WGS sequence"/>
</dbReference>
<comment type="caution">
    <text evidence="2">The sequence shown here is derived from an EMBL/GenBank/DDBJ whole genome shotgun (WGS) entry which is preliminary data.</text>
</comment>
<dbReference type="EMBL" id="AAOJ01000002">
    <property type="protein sequence ID" value="EAS64828.1"/>
    <property type="molecule type" value="Genomic_DNA"/>
</dbReference>
<feature type="domain" description="DUF2314" evidence="1">
    <location>
        <begin position="13"/>
        <end position="146"/>
    </location>
</feature>
<dbReference type="RefSeq" id="WP_005368251.1">
    <property type="nucleotide sequence ID" value="NZ_CH902600.1"/>
</dbReference>
<evidence type="ECO:0000313" key="3">
    <source>
        <dbReference type="Proteomes" id="UP000001603"/>
    </source>
</evidence>
<dbReference type="InterPro" id="IPR018756">
    <property type="entry name" value="DUF2314"/>
</dbReference>
<name>Q1ZSZ9_PHOAS</name>
<sequence length="152" mass="17785">MSEPLFRNTHNQDQEMLKAYAQASNTINDFIDLVKSGPEAIYAAKLRFRDPDLSEKLGEDRFLYIWLSNVYFHVEENFLSGVFFEVPEELTKWHQIGERLGFDPEDVFDWMVIENGHAKGAYTMRVTRAQLDSEKEKQEYDSYVGISSYEPI</sequence>
<proteinExistence type="predicted"/>
<dbReference type="Pfam" id="PF10077">
    <property type="entry name" value="DUF2314"/>
    <property type="match status" value="1"/>
</dbReference>
<dbReference type="HOGENOM" id="CLU_129853_0_0_6"/>
<accession>Q1ZSZ9</accession>
<dbReference type="OrthoDB" id="7066376at2"/>
<gene>
    <name evidence="2" type="ORF">VAS14_03893</name>
</gene>
<evidence type="ECO:0000259" key="1">
    <source>
        <dbReference type="Pfam" id="PF10077"/>
    </source>
</evidence>
<protein>
    <recommendedName>
        <fullName evidence="1">DUF2314 domain-containing protein</fullName>
    </recommendedName>
</protein>
<organism evidence="2 3">
    <name type="scientific">Photobacterium angustum (strain S14 / CCUG 15956)</name>
    <name type="common">Vibrio sp. (strain S14 / CCUG 15956)</name>
    <dbReference type="NCBI Taxonomy" id="314292"/>
    <lineage>
        <taxon>Bacteria</taxon>
        <taxon>Pseudomonadati</taxon>
        <taxon>Pseudomonadota</taxon>
        <taxon>Gammaproteobacteria</taxon>
        <taxon>Vibrionales</taxon>
        <taxon>Vibrionaceae</taxon>
        <taxon>Photobacterium</taxon>
    </lineage>
</organism>
<evidence type="ECO:0000313" key="2">
    <source>
        <dbReference type="EMBL" id="EAS64828.1"/>
    </source>
</evidence>